<evidence type="ECO:0000313" key="2">
    <source>
        <dbReference type="Proteomes" id="UP000274850"/>
    </source>
</evidence>
<proteinExistence type="predicted"/>
<accession>A0A285Q257</accession>
<organism evidence="1">
    <name type="scientific">Cedratvirus lausannensis</name>
    <dbReference type="NCBI Taxonomy" id="2023205"/>
    <lineage>
        <taxon>Viruses</taxon>
        <taxon>Pithoviruses</taxon>
        <taxon>Orthocedratvirinae</taxon>
        <taxon>Alphacedratvirus</taxon>
        <taxon>Alphacedratvirus francolausannense</taxon>
    </lineage>
</organism>
<dbReference type="EMBL" id="LT907979">
    <property type="protein sequence ID" value="SOB74100.1"/>
    <property type="molecule type" value="Genomic_DNA"/>
</dbReference>
<name>A0A285Q257_9VIRU</name>
<protein>
    <submittedName>
        <fullName evidence="1">Uncharacterized protein</fullName>
    </submittedName>
</protein>
<dbReference type="Proteomes" id="UP000274850">
    <property type="component" value="Segment"/>
</dbReference>
<sequence length="134" mass="15222">MYSVHYVNFDDLVMDCDFCGKEKQIRAVRALRSFGKERIILDEYGTGFVERPQKCCSQCLTASGFLDDKECYKDCRECIRQIFPRDTTYLSVPLFSTHSADSESYSSVSFDRGGMTISRGGAPGIEYKKDCIIC</sequence>
<reference evidence="1" key="1">
    <citation type="submission" date="2017-08" db="EMBL/GenBank/DDBJ databases">
        <authorList>
            <person name="de Groot N.N."/>
        </authorList>
    </citation>
    <scope>NUCLEOTIDE SEQUENCE</scope>
</reference>
<keyword evidence="2" id="KW-1185">Reference proteome</keyword>
<gene>
    <name evidence="1" type="ORF">BQ9231_00217</name>
</gene>
<evidence type="ECO:0000313" key="1">
    <source>
        <dbReference type="EMBL" id="SOB74100.1"/>
    </source>
</evidence>